<dbReference type="InterPro" id="IPR006866">
    <property type="entry name" value="DUF627_N"/>
</dbReference>
<feature type="compositionally biased region" description="Basic and acidic residues" evidence="4">
    <location>
        <begin position="981"/>
        <end position="990"/>
    </location>
</feature>
<organism evidence="6 7">
    <name type="scientific">Cuscuta australis</name>
    <dbReference type="NCBI Taxonomy" id="267555"/>
    <lineage>
        <taxon>Eukaryota</taxon>
        <taxon>Viridiplantae</taxon>
        <taxon>Streptophyta</taxon>
        <taxon>Embryophyta</taxon>
        <taxon>Tracheophyta</taxon>
        <taxon>Spermatophyta</taxon>
        <taxon>Magnoliopsida</taxon>
        <taxon>eudicotyledons</taxon>
        <taxon>Gunneridae</taxon>
        <taxon>Pentapetalae</taxon>
        <taxon>asterids</taxon>
        <taxon>lamiids</taxon>
        <taxon>Solanales</taxon>
        <taxon>Convolvulaceae</taxon>
        <taxon>Cuscuteae</taxon>
        <taxon>Cuscuta</taxon>
        <taxon>Cuscuta subgen. Grammica</taxon>
        <taxon>Cuscuta sect. Cleistogrammica</taxon>
    </lineage>
</organism>
<accession>A0A328D0L6</accession>
<feature type="region of interest" description="Disordered" evidence="4">
    <location>
        <begin position="1188"/>
        <end position="1217"/>
    </location>
</feature>
<dbReference type="Pfam" id="PF00443">
    <property type="entry name" value="UCH"/>
    <property type="match status" value="1"/>
</dbReference>
<keyword evidence="2" id="KW-0378">Hydrolase</keyword>
<evidence type="ECO:0000259" key="5">
    <source>
        <dbReference type="PROSITE" id="PS50235"/>
    </source>
</evidence>
<dbReference type="GO" id="GO:0016579">
    <property type="term" value="P:protein deubiquitination"/>
    <property type="evidence" value="ECO:0007669"/>
    <property type="project" value="InterPro"/>
</dbReference>
<name>A0A328D0L6_9ASTE</name>
<evidence type="ECO:0000256" key="1">
    <source>
        <dbReference type="ARBA" id="ARBA00022786"/>
    </source>
</evidence>
<evidence type="ECO:0000313" key="7">
    <source>
        <dbReference type="Proteomes" id="UP000249390"/>
    </source>
</evidence>
<evidence type="ECO:0000256" key="2">
    <source>
        <dbReference type="ARBA" id="ARBA00022801"/>
    </source>
</evidence>
<dbReference type="InterPro" id="IPR052398">
    <property type="entry name" value="Ubiquitin_hydrolase_53/54"/>
</dbReference>
<dbReference type="InterPro" id="IPR011990">
    <property type="entry name" value="TPR-like_helical_dom_sf"/>
</dbReference>
<dbReference type="PROSITE" id="PS00028">
    <property type="entry name" value="ZINC_FINGER_C2H2_1"/>
    <property type="match status" value="1"/>
</dbReference>
<feature type="coiled-coil region" evidence="3">
    <location>
        <begin position="1050"/>
        <end position="1080"/>
    </location>
</feature>
<protein>
    <recommendedName>
        <fullName evidence="5">USP domain-containing protein</fullName>
    </recommendedName>
</protein>
<dbReference type="InterPro" id="IPR006865">
    <property type="entry name" value="DUF629"/>
</dbReference>
<proteinExistence type="predicted"/>
<sequence length="1644" mass="186077">MGYKKRTTAPRSKPSVVPVEAAAVSVDWAASPASVESDQNIDTVLDKSLIPNDKVVVESETNASSSYSNVKLECERALMSLRRGNHNKALRMMKDLCAKHENSPNLALIYRVQGTVCVKVASIIDDPNAKNRYLKNAIDSARKAVVLAPNSIEFAHFYANLLYEAANETTEYEEVVHKCERALAIENPIDPAKESLQENQQRLTTAEARIFHVQAELRTLIQRSNLASISSWVKNLGTGEEKFRLIPIRRMAEDPMELRTVQARKPNEIKKATKTPEERRKEIEVRVAAAKLLQQKSESTQSSKDGDRSLDSPAGSVHRGNARRRGGNARKNVSSMERRDCVRSYWNSMTTDMKEKMLRIRIVELKSHFLLLKDGLANEVLSEILSFAEANKSWKFWTCCHCAERFADSESHVQHVINEHLCSLSPKLQSVLPQNVENEWAEMLLNCSWKPLDINAAATMIEKHMKSRVHGFLENTNMWNDMDEYRDDILDSYCDDEYQWNCSCGKKTLGDGCSRSTVDSKEYDKATENLMDCDGNECTKVSASSDCWPIADDPEHEKLLERIHGVFQVLIKHKYLGSSHLSKVIHFAVEELQSLGYGAQLLNHNVGQSPMCICFLGAQELKKILKYLQELSHSCGLGRCPERSTAISDTHTKTHRVDDSENIFFSEDGSCLLFDEYFKACWLSPSVFHDGVNTDPNSATISSSIQCDNECLFDSDELLSWIFMGRSSGEQLISWTRTREEKAQQAKEIVRSLEKEFYELQSLCERKCEHLNYEEALQAVEDLFLEECNRREHTMDLIHQSFDIVLKKRREVLLENLNEVTSSNYRLEIEVISSVLKDADSLNVNQFGFEDTDGGISSHLFDLESGHDDDQRVKDYLSQADSYVEVALQRQKEHVSVEISKIDARIMRVVSLMQQLEVQLESVSAHDYRKILVSLVKSFLRAHLEDLSERDATEKSDAAREAFLAELARDSKKSLNGGSDNVKHFHEKSKEKKKIKDFRKTKDSKSFNGNGQQVLHPDAAEEALLSVAPDGENHDAKIATMESYNPESQVEEEQWHRVELEAEERKLEETLEYQRQIENDAKLKHFAGQHKKVASMHLDMPAMPNCNDQDLVASKQKRITKESLLQNNGSLCSLEGFPTNTIDSDVHKSGLSNGIFPEGSTLISDRPAGRRNRRQKGLIKYNEEKCHSVPSKGENTEFGEARSSDGSLEKEHSEGNGLKILTQQVEDDDEKRFQADLKTAVLESLDTFHAHQKFPLIAHSGTPHRMFSEPADTGVPYKDFAIKIVNGNDVYGTGLKNEVGEYNCFVNVIIQSLWHLRRFRSEFLRSSPEHNHVGDPCVVCSLYDIFTALSVASSQSQKEAIAPNSLRIALSNLYPDSNFFQEGQMNDASEVLGVIFDCLHQSFTSALGACDLESADSSGSLDSWDCTNSACIVHSLFGMDVFERMNCYQCGLESRHLRYTSFFHNVNASALRTAKACYLDVIFTMMLDLVIIDVMCQDTSFDELMNLVEMNHQLACAPDAGGCGRHNHIHRFLSTHPHVFTTVLGWQKTCESVEDIKATLAALSTEIDISILYRGLDPKIKHCLVSVVCYYGQHYHCFAYNHSHEQWIMYDDQTVKLIGSWVDVLTMCERGHLQPQLLFFEAIN</sequence>
<dbReference type="InterPro" id="IPR038765">
    <property type="entry name" value="Papain-like_cys_pep_sf"/>
</dbReference>
<evidence type="ECO:0000256" key="4">
    <source>
        <dbReference type="SAM" id="MobiDB-lite"/>
    </source>
</evidence>
<dbReference type="Proteomes" id="UP000249390">
    <property type="component" value="Unassembled WGS sequence"/>
</dbReference>
<dbReference type="Gene3D" id="3.90.70.10">
    <property type="entry name" value="Cysteine proteinases"/>
    <property type="match status" value="1"/>
</dbReference>
<dbReference type="GO" id="GO:0004843">
    <property type="term" value="F:cysteine-type deubiquitinase activity"/>
    <property type="evidence" value="ECO:0007669"/>
    <property type="project" value="InterPro"/>
</dbReference>
<keyword evidence="7" id="KW-1185">Reference proteome</keyword>
<dbReference type="PROSITE" id="PS50235">
    <property type="entry name" value="USP_3"/>
    <property type="match status" value="1"/>
</dbReference>
<dbReference type="InterPro" id="IPR013087">
    <property type="entry name" value="Znf_C2H2_type"/>
</dbReference>
<dbReference type="CDD" id="cd02257">
    <property type="entry name" value="Peptidase_C19"/>
    <property type="match status" value="1"/>
</dbReference>
<dbReference type="PANTHER" id="PTHR22975:SF9">
    <property type="entry name" value="ECHINUS SPLICE FORM 3"/>
    <property type="match status" value="1"/>
</dbReference>
<evidence type="ECO:0000256" key="3">
    <source>
        <dbReference type="SAM" id="Coils"/>
    </source>
</evidence>
<feature type="compositionally biased region" description="Basic and acidic residues" evidence="4">
    <location>
        <begin position="1199"/>
        <end position="1214"/>
    </location>
</feature>
<dbReference type="EMBL" id="NQVE01000203">
    <property type="protein sequence ID" value="RAL39034.1"/>
    <property type="molecule type" value="Genomic_DNA"/>
</dbReference>
<dbReference type="Pfam" id="PF04780">
    <property type="entry name" value="DUF629"/>
    <property type="match status" value="1"/>
</dbReference>
<feature type="region of interest" description="Disordered" evidence="4">
    <location>
        <begin position="294"/>
        <end position="336"/>
    </location>
</feature>
<evidence type="ECO:0000313" key="6">
    <source>
        <dbReference type="EMBL" id="RAL39034.1"/>
    </source>
</evidence>
<reference evidence="6 7" key="1">
    <citation type="submission" date="2018-06" db="EMBL/GenBank/DDBJ databases">
        <title>The Genome of Cuscuta australis (Dodder) Provides Insight into the Evolution of Plant Parasitism.</title>
        <authorList>
            <person name="Liu H."/>
        </authorList>
    </citation>
    <scope>NUCLEOTIDE SEQUENCE [LARGE SCALE GENOMIC DNA]</scope>
    <source>
        <strain evidence="7">cv. Yunnan</strain>
        <tissue evidence="6">Vines</tissue>
    </source>
</reference>
<gene>
    <name evidence="6" type="ORF">DM860_011520</name>
</gene>
<comment type="caution">
    <text evidence="6">The sequence shown here is derived from an EMBL/GenBank/DDBJ whole genome shotgun (WGS) entry which is preliminary data.</text>
</comment>
<dbReference type="PANTHER" id="PTHR22975">
    <property type="entry name" value="UBIQUITIN SPECIFIC PROTEINASE"/>
    <property type="match status" value="1"/>
</dbReference>
<feature type="domain" description="USP" evidence="5">
    <location>
        <begin position="1293"/>
        <end position="1643"/>
    </location>
</feature>
<dbReference type="InterPro" id="IPR028889">
    <property type="entry name" value="USP"/>
</dbReference>
<dbReference type="Pfam" id="PF04781">
    <property type="entry name" value="DUF627"/>
    <property type="match status" value="1"/>
</dbReference>
<dbReference type="SUPFAM" id="SSF54001">
    <property type="entry name" value="Cysteine proteinases"/>
    <property type="match status" value="1"/>
</dbReference>
<dbReference type="InterPro" id="IPR001394">
    <property type="entry name" value="Peptidase_C19_UCH"/>
</dbReference>
<feature type="compositionally biased region" description="Polar residues" evidence="4">
    <location>
        <begin position="294"/>
        <end position="303"/>
    </location>
</feature>
<feature type="region of interest" description="Disordered" evidence="4">
    <location>
        <begin position="975"/>
        <end position="1014"/>
    </location>
</feature>
<dbReference type="Gene3D" id="1.25.40.10">
    <property type="entry name" value="Tetratricopeptide repeat domain"/>
    <property type="match status" value="1"/>
</dbReference>
<keyword evidence="3" id="KW-0175">Coiled coil</keyword>
<keyword evidence="1" id="KW-0833">Ubl conjugation pathway</keyword>